<accession>A0ABU8BUM0</accession>
<evidence type="ECO:0000313" key="3">
    <source>
        <dbReference type="EMBL" id="MEH7827933.1"/>
    </source>
</evidence>
<sequence length="59" mass="5952">MKLLPALLLALIPVMAPGLASAQGAPFVLPDLSFPEDPAPVSRGCIDPSGTSPCPDPAK</sequence>
<organism evidence="3 4">
    <name type="scientific">Gemmobacter denitrificans</name>
    <dbReference type="NCBI Taxonomy" id="3123040"/>
    <lineage>
        <taxon>Bacteria</taxon>
        <taxon>Pseudomonadati</taxon>
        <taxon>Pseudomonadota</taxon>
        <taxon>Alphaproteobacteria</taxon>
        <taxon>Rhodobacterales</taxon>
        <taxon>Paracoccaceae</taxon>
        <taxon>Gemmobacter</taxon>
    </lineage>
</organism>
<gene>
    <name evidence="3" type="ORF">V6590_07220</name>
</gene>
<feature type="region of interest" description="Disordered" evidence="1">
    <location>
        <begin position="40"/>
        <end position="59"/>
    </location>
</feature>
<dbReference type="RefSeq" id="WP_335421375.1">
    <property type="nucleotide sequence ID" value="NZ_JBALHR010000003.1"/>
</dbReference>
<name>A0ABU8BUM0_9RHOB</name>
<evidence type="ECO:0000256" key="2">
    <source>
        <dbReference type="SAM" id="SignalP"/>
    </source>
</evidence>
<protein>
    <submittedName>
        <fullName evidence="3">Uncharacterized protein</fullName>
    </submittedName>
</protein>
<comment type="caution">
    <text evidence="3">The sequence shown here is derived from an EMBL/GenBank/DDBJ whole genome shotgun (WGS) entry which is preliminary data.</text>
</comment>
<feature type="chain" id="PRO_5047535384" evidence="2">
    <location>
        <begin position="23"/>
        <end position="59"/>
    </location>
</feature>
<reference evidence="3" key="1">
    <citation type="submission" date="2024-02" db="EMBL/GenBank/DDBJ databases">
        <title>Genome sequences of strain Gemmobacter sp. JM10B15.</title>
        <authorList>
            <person name="Zhang M."/>
        </authorList>
    </citation>
    <scope>NUCLEOTIDE SEQUENCE</scope>
    <source>
        <strain evidence="3">JM10B15</strain>
    </source>
</reference>
<dbReference type="Proteomes" id="UP001431963">
    <property type="component" value="Unassembled WGS sequence"/>
</dbReference>
<keyword evidence="2" id="KW-0732">Signal</keyword>
<evidence type="ECO:0000313" key="4">
    <source>
        <dbReference type="Proteomes" id="UP001431963"/>
    </source>
</evidence>
<evidence type="ECO:0000256" key="1">
    <source>
        <dbReference type="SAM" id="MobiDB-lite"/>
    </source>
</evidence>
<dbReference type="EMBL" id="JBALHR010000003">
    <property type="protein sequence ID" value="MEH7827933.1"/>
    <property type="molecule type" value="Genomic_DNA"/>
</dbReference>
<proteinExistence type="predicted"/>
<keyword evidence="4" id="KW-1185">Reference proteome</keyword>
<feature type="signal peptide" evidence="2">
    <location>
        <begin position="1"/>
        <end position="22"/>
    </location>
</feature>